<reference evidence="2 3" key="1">
    <citation type="journal article" date="2014" name="BMC Genomics">
        <title>Comparative genomics of Bradyrhizobium japonicum CPAC 15 and Bradyrhizobium diazoefficiens CPAC 7: elite model strains for understanding symbiotic performance with soybean.</title>
        <authorList>
            <person name="Siqueira A.F."/>
            <person name="Ormeno-Orrillo E."/>
            <person name="Souza R.C."/>
            <person name="Rodrigues E.P."/>
            <person name="Almeida L.G."/>
            <person name="Barcellos F.G."/>
            <person name="Batista J.S."/>
            <person name="Nakatami A.S."/>
            <person name="Martinez-Romero E."/>
            <person name="Vasconcelos A.T."/>
            <person name="Hungria M."/>
        </authorList>
    </citation>
    <scope>NUCLEOTIDE SEQUENCE [LARGE SCALE GENOMIC DNA]</scope>
    <source>
        <strain evidence="2 3">SEMIA 5080</strain>
    </source>
</reference>
<comment type="caution">
    <text evidence="2">The sequence shown here is derived from an EMBL/GenBank/DDBJ whole genome shotgun (WGS) entry which is preliminary data.</text>
</comment>
<dbReference type="Proteomes" id="UP000024900">
    <property type="component" value="Unassembled WGS sequence"/>
</dbReference>
<evidence type="ECO:0000256" key="1">
    <source>
        <dbReference type="SAM" id="MobiDB-lite"/>
    </source>
</evidence>
<evidence type="ECO:0000313" key="2">
    <source>
        <dbReference type="EMBL" id="KGJ69205.1"/>
    </source>
</evidence>
<dbReference type="EMBL" id="ADOU02000004">
    <property type="protein sequence ID" value="KGJ69205.1"/>
    <property type="molecule type" value="Genomic_DNA"/>
</dbReference>
<feature type="region of interest" description="Disordered" evidence="1">
    <location>
        <begin position="1"/>
        <end position="21"/>
    </location>
</feature>
<protein>
    <submittedName>
        <fullName evidence="2">Uncharacterized protein</fullName>
    </submittedName>
</protein>
<evidence type="ECO:0000313" key="3">
    <source>
        <dbReference type="Proteomes" id="UP000024900"/>
    </source>
</evidence>
<organism evidence="2 3">
    <name type="scientific">Bradyrhizobium diazoefficiens SEMIA 5080</name>
    <dbReference type="NCBI Taxonomy" id="754504"/>
    <lineage>
        <taxon>Bacteria</taxon>
        <taxon>Pseudomonadati</taxon>
        <taxon>Pseudomonadota</taxon>
        <taxon>Alphaproteobacteria</taxon>
        <taxon>Hyphomicrobiales</taxon>
        <taxon>Nitrobacteraceae</taxon>
        <taxon>Bradyrhizobium</taxon>
    </lineage>
</organism>
<proteinExistence type="predicted"/>
<dbReference type="AlphaFoldDB" id="A0A837CJK8"/>
<name>A0A837CJK8_9BRAD</name>
<accession>A0A837CJK8</accession>
<sequence length="75" mass="8042">MTVSSSSKGEDGDANRSGRNWHTQMVGDLEIEGAPVEVASWATRIIEWTGLAIQLTSLRGKQCAAKSSCSPFCRA</sequence>
<gene>
    <name evidence="2" type="ORF">BJA5080_05033</name>
</gene>